<accession>A0ACB9BGI5</accession>
<proteinExistence type="predicted"/>
<sequence length="109" mass="12589">MVYCTSNSFLAARVSLFALKPRHQQRYSTTPLVKESRLVKEKEAYSKTFVGGLSWDVTERQLEDAFSRFGKVVDAQMDLFTRSCGFCWVELLKLTFISVYCFVQLVVLK</sequence>
<protein>
    <submittedName>
        <fullName evidence="1">Uncharacterized protein</fullName>
    </submittedName>
</protein>
<keyword evidence="2" id="KW-1185">Reference proteome</keyword>
<dbReference type="EMBL" id="CM042014">
    <property type="protein sequence ID" value="KAI3721459.1"/>
    <property type="molecule type" value="Genomic_DNA"/>
</dbReference>
<evidence type="ECO:0000313" key="1">
    <source>
        <dbReference type="EMBL" id="KAI3721459.1"/>
    </source>
</evidence>
<comment type="caution">
    <text evidence="1">The sequence shown here is derived from an EMBL/GenBank/DDBJ whole genome shotgun (WGS) entry which is preliminary data.</text>
</comment>
<reference evidence="2" key="1">
    <citation type="journal article" date="2022" name="Mol. Ecol. Resour.">
        <title>The genomes of chicory, endive, great burdock and yacon provide insights into Asteraceae palaeo-polyploidization history and plant inulin production.</title>
        <authorList>
            <person name="Fan W."/>
            <person name="Wang S."/>
            <person name="Wang H."/>
            <person name="Wang A."/>
            <person name="Jiang F."/>
            <person name="Liu H."/>
            <person name="Zhao H."/>
            <person name="Xu D."/>
            <person name="Zhang Y."/>
        </authorList>
    </citation>
    <scope>NUCLEOTIDE SEQUENCE [LARGE SCALE GENOMIC DNA]</scope>
    <source>
        <strain evidence="2">cv. Punajuju</strain>
    </source>
</reference>
<name>A0ACB9BGI5_CICIN</name>
<organism evidence="1 2">
    <name type="scientific">Cichorium intybus</name>
    <name type="common">Chicory</name>
    <dbReference type="NCBI Taxonomy" id="13427"/>
    <lineage>
        <taxon>Eukaryota</taxon>
        <taxon>Viridiplantae</taxon>
        <taxon>Streptophyta</taxon>
        <taxon>Embryophyta</taxon>
        <taxon>Tracheophyta</taxon>
        <taxon>Spermatophyta</taxon>
        <taxon>Magnoliopsida</taxon>
        <taxon>eudicotyledons</taxon>
        <taxon>Gunneridae</taxon>
        <taxon>Pentapetalae</taxon>
        <taxon>asterids</taxon>
        <taxon>campanulids</taxon>
        <taxon>Asterales</taxon>
        <taxon>Asteraceae</taxon>
        <taxon>Cichorioideae</taxon>
        <taxon>Cichorieae</taxon>
        <taxon>Cichoriinae</taxon>
        <taxon>Cichorium</taxon>
    </lineage>
</organism>
<evidence type="ECO:0000313" key="2">
    <source>
        <dbReference type="Proteomes" id="UP001055811"/>
    </source>
</evidence>
<reference evidence="1 2" key="2">
    <citation type="journal article" date="2022" name="Mol. Ecol. Resour.">
        <title>The genomes of chicory, endive, great burdock and yacon provide insights into Asteraceae paleo-polyploidization history and plant inulin production.</title>
        <authorList>
            <person name="Fan W."/>
            <person name="Wang S."/>
            <person name="Wang H."/>
            <person name="Wang A."/>
            <person name="Jiang F."/>
            <person name="Liu H."/>
            <person name="Zhao H."/>
            <person name="Xu D."/>
            <person name="Zhang Y."/>
        </authorList>
    </citation>
    <scope>NUCLEOTIDE SEQUENCE [LARGE SCALE GENOMIC DNA]</scope>
    <source>
        <strain evidence="2">cv. Punajuju</strain>
        <tissue evidence="1">Leaves</tissue>
    </source>
</reference>
<dbReference type="Proteomes" id="UP001055811">
    <property type="component" value="Linkage Group LG06"/>
</dbReference>
<gene>
    <name evidence="1" type="ORF">L2E82_32471</name>
</gene>